<evidence type="ECO:0000256" key="2">
    <source>
        <dbReference type="PROSITE-ProRule" id="PRU00047"/>
    </source>
</evidence>
<dbReference type="PANTHER" id="PTHR46888">
    <property type="entry name" value="ZINC KNUCKLE DOMAINCONTAINING PROTEIN-RELATED"/>
    <property type="match status" value="1"/>
</dbReference>
<dbReference type="PROSITE" id="PS50175">
    <property type="entry name" value="ASP_PROT_RETROV"/>
    <property type="match status" value="1"/>
</dbReference>
<dbReference type="InterPro" id="IPR018061">
    <property type="entry name" value="Retropepsins"/>
</dbReference>
<evidence type="ECO:0008006" key="7">
    <source>
        <dbReference type="Google" id="ProtNLM"/>
    </source>
</evidence>
<dbReference type="GO" id="GO:0004190">
    <property type="term" value="F:aspartic-type endopeptidase activity"/>
    <property type="evidence" value="ECO:0007669"/>
    <property type="project" value="InterPro"/>
</dbReference>
<keyword evidence="2" id="KW-0479">Metal-binding</keyword>
<dbReference type="PROSITE" id="PS50158">
    <property type="entry name" value="ZF_CCHC"/>
    <property type="match status" value="1"/>
</dbReference>
<proteinExistence type="predicted"/>
<keyword evidence="2" id="KW-0863">Zinc-finger</keyword>
<evidence type="ECO:0000313" key="5">
    <source>
        <dbReference type="EMBL" id="KII68056.1"/>
    </source>
</evidence>
<evidence type="ECO:0000259" key="3">
    <source>
        <dbReference type="PROSITE" id="PS50158"/>
    </source>
</evidence>
<dbReference type="GO" id="GO:0008270">
    <property type="term" value="F:zinc ion binding"/>
    <property type="evidence" value="ECO:0007669"/>
    <property type="project" value="UniProtKB-KW"/>
</dbReference>
<dbReference type="InterPro" id="IPR021109">
    <property type="entry name" value="Peptidase_aspartic_dom_sf"/>
</dbReference>
<dbReference type="Gene3D" id="2.40.70.10">
    <property type="entry name" value="Acid Proteases"/>
    <property type="match status" value="1"/>
</dbReference>
<evidence type="ECO:0000259" key="4">
    <source>
        <dbReference type="PROSITE" id="PS50175"/>
    </source>
</evidence>
<dbReference type="PANTHER" id="PTHR46888:SF1">
    <property type="entry name" value="RIBONUCLEASE H"/>
    <property type="match status" value="1"/>
</dbReference>
<dbReference type="InterPro" id="IPR001878">
    <property type="entry name" value="Znf_CCHC"/>
</dbReference>
<organism evidence="5 6">
    <name type="scientific">Thelohanellus kitauei</name>
    <name type="common">Myxosporean</name>
    <dbReference type="NCBI Taxonomy" id="669202"/>
    <lineage>
        <taxon>Eukaryota</taxon>
        <taxon>Metazoa</taxon>
        <taxon>Cnidaria</taxon>
        <taxon>Myxozoa</taxon>
        <taxon>Myxosporea</taxon>
        <taxon>Bivalvulida</taxon>
        <taxon>Platysporina</taxon>
        <taxon>Myxobolidae</taxon>
        <taxon>Thelohanellus</taxon>
    </lineage>
</organism>
<dbReference type="SUPFAM" id="SSF50630">
    <property type="entry name" value="Acid proteases"/>
    <property type="match status" value="1"/>
</dbReference>
<keyword evidence="1" id="KW-0378">Hydrolase</keyword>
<dbReference type="Pfam" id="PF00077">
    <property type="entry name" value="RVP"/>
    <property type="match status" value="1"/>
</dbReference>
<dbReference type="Proteomes" id="UP000031668">
    <property type="component" value="Unassembled WGS sequence"/>
</dbReference>
<dbReference type="EMBL" id="JWZT01002976">
    <property type="protein sequence ID" value="KII68056.1"/>
    <property type="molecule type" value="Genomic_DNA"/>
</dbReference>
<evidence type="ECO:0000313" key="6">
    <source>
        <dbReference type="Proteomes" id="UP000031668"/>
    </source>
</evidence>
<reference evidence="5 6" key="1">
    <citation type="journal article" date="2014" name="Genome Biol. Evol.">
        <title>The genome of the myxosporean Thelohanellus kitauei shows adaptations to nutrient acquisition within its fish host.</title>
        <authorList>
            <person name="Yang Y."/>
            <person name="Xiong J."/>
            <person name="Zhou Z."/>
            <person name="Huo F."/>
            <person name="Miao W."/>
            <person name="Ran C."/>
            <person name="Liu Y."/>
            <person name="Zhang J."/>
            <person name="Feng J."/>
            <person name="Wang M."/>
            <person name="Wang M."/>
            <person name="Wang L."/>
            <person name="Yao B."/>
        </authorList>
    </citation>
    <scope>NUCLEOTIDE SEQUENCE [LARGE SCALE GENOMIC DNA]</scope>
    <source>
        <strain evidence="5">Wuqing</strain>
    </source>
</reference>
<dbReference type="Pfam" id="PF00098">
    <property type="entry name" value="zf-CCHC"/>
    <property type="match status" value="1"/>
</dbReference>
<dbReference type="GO" id="GO:0006508">
    <property type="term" value="P:proteolysis"/>
    <property type="evidence" value="ECO:0007669"/>
    <property type="project" value="InterPro"/>
</dbReference>
<name>A0A0C2MLH9_THEKT</name>
<dbReference type="CDD" id="cd00303">
    <property type="entry name" value="retropepsin_like"/>
    <property type="match status" value="1"/>
</dbReference>
<dbReference type="AlphaFoldDB" id="A0A0C2MLH9"/>
<feature type="domain" description="Peptidase A2" evidence="4">
    <location>
        <begin position="117"/>
        <end position="192"/>
    </location>
</feature>
<protein>
    <recommendedName>
        <fullName evidence="7">CCHC-type domain-containing protein</fullName>
    </recommendedName>
</protein>
<comment type="caution">
    <text evidence="5">The sequence shown here is derived from an EMBL/GenBank/DDBJ whole genome shotgun (WGS) entry which is preliminary data.</text>
</comment>
<accession>A0A0C2MLH9</accession>
<dbReference type="Gene3D" id="4.10.60.10">
    <property type="entry name" value="Zinc finger, CCHC-type"/>
    <property type="match status" value="1"/>
</dbReference>
<dbReference type="InterPro" id="IPR001995">
    <property type="entry name" value="Peptidase_A2_cat"/>
</dbReference>
<gene>
    <name evidence="5" type="ORF">RF11_09405</name>
</gene>
<keyword evidence="6" id="KW-1185">Reference proteome</keyword>
<dbReference type="GO" id="GO:0003676">
    <property type="term" value="F:nucleic acid binding"/>
    <property type="evidence" value="ECO:0007669"/>
    <property type="project" value="InterPro"/>
</dbReference>
<dbReference type="InterPro" id="IPR036875">
    <property type="entry name" value="Znf_CCHC_sf"/>
</dbReference>
<feature type="domain" description="CCHC-type" evidence="3">
    <location>
        <begin position="59"/>
        <end position="74"/>
    </location>
</feature>
<evidence type="ECO:0000256" key="1">
    <source>
        <dbReference type="ARBA" id="ARBA00022801"/>
    </source>
</evidence>
<sequence length="195" mass="22574">MEPSRELEVPHRDKDIEKVRSDFEEFKTVYGLCNKVRYECTKCGLRGHRLEECRDTVICYICNTRGHISKICPRNKQPNRNYNYVNKSSRRYFFVSGVSSTLNFNLPLCLVDLNKIVFRLIDTGASVSLIHSDYVDPRLIKKANTDIAGVDGSSLNNIREVDLRIRLGDLTTMWRYISVKKLIFEAIIGRDTMLC</sequence>
<dbReference type="SMART" id="SM00343">
    <property type="entry name" value="ZnF_C2HC"/>
    <property type="match status" value="2"/>
</dbReference>
<keyword evidence="2" id="KW-0862">Zinc</keyword>
<dbReference type="SUPFAM" id="SSF57756">
    <property type="entry name" value="Retrovirus zinc finger-like domains"/>
    <property type="match status" value="1"/>
</dbReference>
<dbReference type="OrthoDB" id="10239679at2759"/>